<reference evidence="5 6" key="1">
    <citation type="submission" date="2021-05" db="EMBL/GenBank/DDBJ databases">
        <title>Direct Submission.</title>
        <authorList>
            <person name="Li K."/>
            <person name="Gao J."/>
        </authorList>
    </citation>
    <scope>NUCLEOTIDE SEQUENCE [LARGE SCALE GENOMIC DNA]</scope>
    <source>
        <strain evidence="5 6">Mg02</strain>
    </source>
</reference>
<dbReference type="SMART" id="SM00382">
    <property type="entry name" value="AAA"/>
    <property type="match status" value="1"/>
</dbReference>
<dbReference type="InterPro" id="IPR017871">
    <property type="entry name" value="ABC_transporter-like_CS"/>
</dbReference>
<feature type="domain" description="ABC transporter" evidence="4">
    <location>
        <begin position="1"/>
        <end position="216"/>
    </location>
</feature>
<dbReference type="EMBL" id="CP074133">
    <property type="protein sequence ID" value="QUX25815.1"/>
    <property type="molecule type" value="Genomic_DNA"/>
</dbReference>
<keyword evidence="2" id="KW-0547">Nucleotide-binding</keyword>
<dbReference type="PANTHER" id="PTHR24220:SF685">
    <property type="entry name" value="ABC TRANSPORTER RELATED"/>
    <property type="match status" value="1"/>
</dbReference>
<keyword evidence="1" id="KW-0813">Transport</keyword>
<dbReference type="InterPro" id="IPR017911">
    <property type="entry name" value="MacB-like_ATP-bd"/>
</dbReference>
<dbReference type="PANTHER" id="PTHR24220">
    <property type="entry name" value="IMPORT ATP-BINDING PROTEIN"/>
    <property type="match status" value="1"/>
</dbReference>
<organism evidence="5 6">
    <name type="scientific">Nocardiopsis changdeensis</name>
    <dbReference type="NCBI Taxonomy" id="2831969"/>
    <lineage>
        <taxon>Bacteria</taxon>
        <taxon>Bacillati</taxon>
        <taxon>Actinomycetota</taxon>
        <taxon>Actinomycetes</taxon>
        <taxon>Streptosporangiales</taxon>
        <taxon>Nocardiopsidaceae</taxon>
        <taxon>Nocardiopsis</taxon>
    </lineage>
</organism>
<dbReference type="InterPro" id="IPR003593">
    <property type="entry name" value="AAA+_ATPase"/>
</dbReference>
<dbReference type="PROSITE" id="PS00211">
    <property type="entry name" value="ABC_TRANSPORTER_1"/>
    <property type="match status" value="1"/>
</dbReference>
<dbReference type="PROSITE" id="PS50893">
    <property type="entry name" value="ABC_TRANSPORTER_2"/>
    <property type="match status" value="1"/>
</dbReference>
<keyword evidence="3 5" id="KW-0067">ATP-binding</keyword>
<name>A0ABX8BU94_9ACTN</name>
<dbReference type="InterPro" id="IPR015854">
    <property type="entry name" value="ABC_transpr_LolD-like"/>
</dbReference>
<dbReference type="InterPro" id="IPR027417">
    <property type="entry name" value="P-loop_NTPase"/>
</dbReference>
<dbReference type="SUPFAM" id="SSF52540">
    <property type="entry name" value="P-loop containing nucleoside triphosphate hydrolases"/>
    <property type="match status" value="1"/>
</dbReference>
<dbReference type="CDD" id="cd03255">
    <property type="entry name" value="ABC_MJ0796_LolCDE_FtsE"/>
    <property type="match status" value="1"/>
</dbReference>
<dbReference type="Pfam" id="PF00005">
    <property type="entry name" value="ABC_tran"/>
    <property type="match status" value="1"/>
</dbReference>
<keyword evidence="6" id="KW-1185">Reference proteome</keyword>
<sequence>MPALRGVDADFGPGGFTAIMGPSGSGKSTLLHCAAGLDRPDGGQVLLGGRDLARMPERDLTRLRAGAFGFVFQDFNLLPSLTARENVELTARLSGRPPDASRRDALADLLDLRDRLDHRPAELSGGQCQRVALLRALVHRPDVLFADEPTGALDTRSGGRVLDALRHAVDHDGRTVVMVTHDPAAAARADRVLFLRDGLIADTLTAPTPAAVLDRMGAR</sequence>
<evidence type="ECO:0000256" key="2">
    <source>
        <dbReference type="ARBA" id="ARBA00022741"/>
    </source>
</evidence>
<gene>
    <name evidence="5" type="ORF">KGD84_07180</name>
</gene>
<dbReference type="Gene3D" id="3.40.50.300">
    <property type="entry name" value="P-loop containing nucleotide triphosphate hydrolases"/>
    <property type="match status" value="1"/>
</dbReference>
<protein>
    <submittedName>
        <fullName evidence="5">ABC transporter ATP-binding protein</fullName>
    </submittedName>
</protein>
<proteinExistence type="predicted"/>
<accession>A0ABX8BU94</accession>
<evidence type="ECO:0000256" key="1">
    <source>
        <dbReference type="ARBA" id="ARBA00022448"/>
    </source>
</evidence>
<dbReference type="InterPro" id="IPR003439">
    <property type="entry name" value="ABC_transporter-like_ATP-bd"/>
</dbReference>
<evidence type="ECO:0000313" key="6">
    <source>
        <dbReference type="Proteomes" id="UP000676079"/>
    </source>
</evidence>
<dbReference type="Proteomes" id="UP000676079">
    <property type="component" value="Chromosome"/>
</dbReference>
<evidence type="ECO:0000256" key="3">
    <source>
        <dbReference type="ARBA" id="ARBA00022840"/>
    </source>
</evidence>
<dbReference type="GO" id="GO:0005524">
    <property type="term" value="F:ATP binding"/>
    <property type="evidence" value="ECO:0007669"/>
    <property type="project" value="UniProtKB-KW"/>
</dbReference>
<evidence type="ECO:0000313" key="5">
    <source>
        <dbReference type="EMBL" id="QUX25815.1"/>
    </source>
</evidence>
<evidence type="ECO:0000259" key="4">
    <source>
        <dbReference type="PROSITE" id="PS50893"/>
    </source>
</evidence>